<evidence type="ECO:0000313" key="3">
    <source>
        <dbReference type="EMBL" id="OAA46712.1"/>
    </source>
</evidence>
<feature type="transmembrane region" description="Helical" evidence="1">
    <location>
        <begin position="65"/>
        <end position="95"/>
    </location>
</feature>
<dbReference type="Proteomes" id="UP000076863">
    <property type="component" value="Unassembled WGS sequence"/>
</dbReference>
<name>A0A167GJH0_9HYPO</name>
<evidence type="ECO:0000256" key="2">
    <source>
        <dbReference type="SAM" id="SignalP"/>
    </source>
</evidence>
<reference evidence="3 4" key="1">
    <citation type="journal article" date="2016" name="Genome Biol. Evol.">
        <title>Divergent and convergent evolution of fungal pathogenicity.</title>
        <authorList>
            <person name="Shang Y."/>
            <person name="Xiao G."/>
            <person name="Zheng P."/>
            <person name="Cen K."/>
            <person name="Zhan S."/>
            <person name="Wang C."/>
        </authorList>
    </citation>
    <scope>NUCLEOTIDE SEQUENCE [LARGE SCALE GENOMIC DNA]</scope>
    <source>
        <strain evidence="3 4">RCEF 3172</strain>
    </source>
</reference>
<keyword evidence="1" id="KW-1133">Transmembrane helix</keyword>
<keyword evidence="2" id="KW-0732">Signal</keyword>
<keyword evidence="1" id="KW-0812">Transmembrane</keyword>
<comment type="caution">
    <text evidence="3">The sequence shown here is derived from an EMBL/GenBank/DDBJ whole genome shotgun (WGS) entry which is preliminary data.</text>
</comment>
<feature type="chain" id="PRO_5007886889" evidence="2">
    <location>
        <begin position="20"/>
        <end position="178"/>
    </location>
</feature>
<protein>
    <submittedName>
        <fullName evidence="3">Uncharacterized protein</fullName>
    </submittedName>
</protein>
<keyword evidence="4" id="KW-1185">Reference proteome</keyword>
<sequence length="178" mass="19336">MRFYIILGLAAMAMAAVTGERTGPDVAPMKSLNTTTTVNGTTTDDIPDVEIPDDEIPDDDLMMKFLITLLMMTLLMTTLLMMTLLMTTLLMMTLLMMTLLVMSKAPVRCHHATGLVLPLPVQATAMQAIVSSTALSADFSVVAVRKVSKSCAANSSNGMTRERIHSHESRFISIVQIV</sequence>
<evidence type="ECO:0000256" key="1">
    <source>
        <dbReference type="SAM" id="Phobius"/>
    </source>
</evidence>
<evidence type="ECO:0000313" key="4">
    <source>
        <dbReference type="Proteomes" id="UP000076863"/>
    </source>
</evidence>
<keyword evidence="1" id="KW-0472">Membrane</keyword>
<dbReference type="AlphaFoldDB" id="A0A167GJH0"/>
<accession>A0A167GJH0</accession>
<feature type="signal peptide" evidence="2">
    <location>
        <begin position="1"/>
        <end position="19"/>
    </location>
</feature>
<organism evidence="3 4">
    <name type="scientific">Beauveria brongniartii RCEF 3172</name>
    <dbReference type="NCBI Taxonomy" id="1081107"/>
    <lineage>
        <taxon>Eukaryota</taxon>
        <taxon>Fungi</taxon>
        <taxon>Dikarya</taxon>
        <taxon>Ascomycota</taxon>
        <taxon>Pezizomycotina</taxon>
        <taxon>Sordariomycetes</taxon>
        <taxon>Hypocreomycetidae</taxon>
        <taxon>Hypocreales</taxon>
        <taxon>Cordycipitaceae</taxon>
        <taxon>Beauveria</taxon>
        <taxon>Beauveria brongniartii</taxon>
    </lineage>
</organism>
<gene>
    <name evidence="3" type="ORF">BBO_03267</name>
</gene>
<proteinExistence type="predicted"/>
<dbReference type="EMBL" id="AZHA01000007">
    <property type="protein sequence ID" value="OAA46712.1"/>
    <property type="molecule type" value="Genomic_DNA"/>
</dbReference>